<dbReference type="InterPro" id="IPR012347">
    <property type="entry name" value="Ferritin-like"/>
</dbReference>
<evidence type="ECO:0000313" key="2">
    <source>
        <dbReference type="EMBL" id="CAA9504623.1"/>
    </source>
</evidence>
<organism evidence="2">
    <name type="scientific">uncultured Solirubrobacterales bacterium</name>
    <dbReference type="NCBI Taxonomy" id="768556"/>
    <lineage>
        <taxon>Bacteria</taxon>
        <taxon>Bacillati</taxon>
        <taxon>Actinomycetota</taxon>
        <taxon>Thermoleophilia</taxon>
        <taxon>Solirubrobacterales</taxon>
        <taxon>environmental samples</taxon>
    </lineage>
</organism>
<dbReference type="InterPro" id="IPR047114">
    <property type="entry name" value="YciF"/>
</dbReference>
<reference evidence="2" key="1">
    <citation type="submission" date="2020-02" db="EMBL/GenBank/DDBJ databases">
        <authorList>
            <person name="Meier V. D."/>
        </authorList>
    </citation>
    <scope>NUCLEOTIDE SEQUENCE</scope>
    <source>
        <strain evidence="2">AVDCRST_MAG17</strain>
    </source>
</reference>
<dbReference type="InterPro" id="IPR009078">
    <property type="entry name" value="Ferritin-like_SF"/>
</dbReference>
<dbReference type="Gene3D" id="1.20.1260.10">
    <property type="match status" value="2"/>
</dbReference>
<dbReference type="InterPro" id="IPR010287">
    <property type="entry name" value="DUF892_YciF-like"/>
</dbReference>
<keyword evidence="1" id="KW-0175">Coiled coil</keyword>
<proteinExistence type="predicted"/>
<dbReference type="AlphaFoldDB" id="A0A6J4ST76"/>
<gene>
    <name evidence="2" type="ORF">AVDCRST_MAG17-1607</name>
</gene>
<dbReference type="CDD" id="cd00657">
    <property type="entry name" value="Ferritin_like"/>
    <property type="match status" value="1"/>
</dbReference>
<dbReference type="EMBL" id="CADCVV010000116">
    <property type="protein sequence ID" value="CAA9504623.1"/>
    <property type="molecule type" value="Genomic_DNA"/>
</dbReference>
<accession>A0A6J4ST76</accession>
<dbReference type="Pfam" id="PF05974">
    <property type="entry name" value="DUF892"/>
    <property type="match status" value="2"/>
</dbReference>
<sequence>MAENSLHQQLVKYLTDAHSIEEQALPQMKAAPGIAKDERLAEIFRAHHTETEGHEQRVRERLEALGESPSRVKDAVMKAGGVGFALFAKSQPDSAGKLVAHALSYEHLELASYELLIRVAERAGDSETAEVARGNRNEEEAMIDRLEGSFDAAVDASLAEKDADDLQEELVKYLEDAHALEAQAIQLLELGPRMAGEPATAKIYADHLEESRSHETVVAARLAAHGQSPSKLKDAALRLGALNWGGFFKAQPDTPGKLAAFVFAYEHLEVGGYEQLKRVAQRAGDMETVRVADEILVQERSAAAMVALEFDRVVDASLRAQGVGSA</sequence>
<feature type="coiled-coil region" evidence="1">
    <location>
        <begin position="156"/>
        <end position="183"/>
    </location>
</feature>
<evidence type="ECO:0000256" key="1">
    <source>
        <dbReference type="SAM" id="Coils"/>
    </source>
</evidence>
<dbReference type="PANTHER" id="PTHR30565:SF9">
    <property type="entry name" value="PROTEIN YCIF"/>
    <property type="match status" value="1"/>
</dbReference>
<evidence type="ECO:0008006" key="3">
    <source>
        <dbReference type="Google" id="ProtNLM"/>
    </source>
</evidence>
<dbReference type="SUPFAM" id="SSF47240">
    <property type="entry name" value="Ferritin-like"/>
    <property type="match status" value="2"/>
</dbReference>
<name>A0A6J4ST76_9ACTN</name>
<protein>
    <recommendedName>
        <fullName evidence="3">DUF892 family protein</fullName>
    </recommendedName>
</protein>
<dbReference type="PANTHER" id="PTHR30565">
    <property type="entry name" value="PROTEIN YCIF"/>
    <property type="match status" value="1"/>
</dbReference>